<feature type="compositionally biased region" description="Pro residues" evidence="1">
    <location>
        <begin position="23"/>
        <end position="40"/>
    </location>
</feature>
<comment type="caution">
    <text evidence="2">The sequence shown here is derived from an EMBL/GenBank/DDBJ whole genome shotgun (WGS) entry which is preliminary data.</text>
</comment>
<sequence>MGWFTETVTWVRTHLGGSAAPGAPAPRPTPTPAPAVPPGQPSSVDALVARMQEIDTTLPADDGVADFNRMYLRVTELVRDRLVAGWFTNPVFVTRLDLVFAGLYLDAVDAADPDPSWAPLFAARLEPGRVPIQFALAGMNAHINHDLPVAVVTTCRQLGLTPDSPGVEADYQRVNDLLAGVQDEVRRSFLDGIALAVDERYAGPVADLVGGWSITRARDAAWTNARVLWSLDGAEPLRTEFLATLSRTVGMAGRYLLTPVADLAPGGGSGSGPG</sequence>
<dbReference type="Proteomes" id="UP001500730">
    <property type="component" value="Unassembled WGS sequence"/>
</dbReference>
<dbReference type="RefSeq" id="WP_344256987.1">
    <property type="nucleotide sequence ID" value="NZ_BAAARE010000025.1"/>
</dbReference>
<accession>A0ABP5ZPM8</accession>
<dbReference type="Pfam" id="PF19458">
    <property type="entry name" value="DUF5995"/>
    <property type="match status" value="1"/>
</dbReference>
<dbReference type="EMBL" id="BAAARE010000025">
    <property type="protein sequence ID" value="GAA2498719.1"/>
    <property type="molecule type" value="Genomic_DNA"/>
</dbReference>
<keyword evidence="3" id="KW-1185">Reference proteome</keyword>
<gene>
    <name evidence="2" type="ORF">GCM10009858_41330</name>
</gene>
<reference evidence="3" key="1">
    <citation type="journal article" date="2019" name="Int. J. Syst. Evol. Microbiol.">
        <title>The Global Catalogue of Microorganisms (GCM) 10K type strain sequencing project: providing services to taxonomists for standard genome sequencing and annotation.</title>
        <authorList>
            <consortium name="The Broad Institute Genomics Platform"/>
            <consortium name="The Broad Institute Genome Sequencing Center for Infectious Disease"/>
            <person name="Wu L."/>
            <person name="Ma J."/>
        </authorList>
    </citation>
    <scope>NUCLEOTIDE SEQUENCE [LARGE SCALE GENOMIC DNA]</scope>
    <source>
        <strain evidence="3">JCM 16259</strain>
    </source>
</reference>
<evidence type="ECO:0000313" key="2">
    <source>
        <dbReference type="EMBL" id="GAA2498719.1"/>
    </source>
</evidence>
<proteinExistence type="predicted"/>
<protein>
    <submittedName>
        <fullName evidence="2">DUF5995 family protein</fullName>
    </submittedName>
</protein>
<feature type="region of interest" description="Disordered" evidence="1">
    <location>
        <begin position="15"/>
        <end position="42"/>
    </location>
</feature>
<name>A0ABP5ZPM8_9MICO</name>
<evidence type="ECO:0000256" key="1">
    <source>
        <dbReference type="SAM" id="MobiDB-lite"/>
    </source>
</evidence>
<dbReference type="InterPro" id="IPR046037">
    <property type="entry name" value="DUF5995"/>
</dbReference>
<organism evidence="2 3">
    <name type="scientific">Terrabacter carboxydivorans</name>
    <dbReference type="NCBI Taxonomy" id="619730"/>
    <lineage>
        <taxon>Bacteria</taxon>
        <taxon>Bacillati</taxon>
        <taxon>Actinomycetota</taxon>
        <taxon>Actinomycetes</taxon>
        <taxon>Micrococcales</taxon>
        <taxon>Intrasporangiaceae</taxon>
        <taxon>Terrabacter</taxon>
    </lineage>
</organism>
<evidence type="ECO:0000313" key="3">
    <source>
        <dbReference type="Proteomes" id="UP001500730"/>
    </source>
</evidence>